<dbReference type="PANTHER" id="PTHR47163">
    <property type="entry name" value="DDE_TNP_IS1595 DOMAIN-CONTAINING PROTEIN"/>
    <property type="match status" value="1"/>
</dbReference>
<sequence length="309" mass="35590">MDLISFIKQTEGLENSINFAINHGLIPDKTPKKCLKCGLEGSLRWTKNSRTVNIPFMYVCSQRNCRSTISVSRNTLFDHLTFSLSQALRLIYFWLLKIPVQETACQLELAEGLVNVWFQFFREVCAFVIINYTKAIGGPGHIVDICEHQLLTKEEFYDVWLFAGVDRNTGQNFVIHVEDLDCETLLPVLKNYLLPGTVVVTEKCKEFTSNESNGSLTFVHPNKYPRSDEDYHLDGMWDALSKYIASEVPNNGKTCKELFAYQFLYFHRDGFFNKPVSQLISVFFDDVKHVYPGFSKSDNVQFKTRKIKV</sequence>
<proteinExistence type="predicted"/>
<protein>
    <recommendedName>
        <fullName evidence="2">ISXO2-like transposase domain-containing protein</fullName>
    </recommendedName>
</protein>
<accession>A0A1B6ER10</accession>
<dbReference type="PANTHER" id="PTHR47163:SF2">
    <property type="entry name" value="SI:DKEY-17M8.2"/>
    <property type="match status" value="1"/>
</dbReference>
<gene>
    <name evidence="1" type="ORF">g.7285</name>
</gene>
<dbReference type="AlphaFoldDB" id="A0A1B6ER10"/>
<name>A0A1B6ER10_9HEMI</name>
<evidence type="ECO:0008006" key="2">
    <source>
        <dbReference type="Google" id="ProtNLM"/>
    </source>
</evidence>
<reference evidence="1" key="1">
    <citation type="submission" date="2015-11" db="EMBL/GenBank/DDBJ databases">
        <title>De novo transcriptome assembly of four potential Pierce s Disease insect vectors from Arizona vineyards.</title>
        <authorList>
            <person name="Tassone E.E."/>
        </authorList>
    </citation>
    <scope>NUCLEOTIDE SEQUENCE</scope>
</reference>
<evidence type="ECO:0000313" key="1">
    <source>
        <dbReference type="EMBL" id="JAS40392.1"/>
    </source>
</evidence>
<dbReference type="EMBL" id="GECZ01029377">
    <property type="protein sequence ID" value="JAS40392.1"/>
    <property type="molecule type" value="Transcribed_RNA"/>
</dbReference>
<organism evidence="1">
    <name type="scientific">Cuerna arida</name>
    <dbReference type="NCBI Taxonomy" id="1464854"/>
    <lineage>
        <taxon>Eukaryota</taxon>
        <taxon>Metazoa</taxon>
        <taxon>Ecdysozoa</taxon>
        <taxon>Arthropoda</taxon>
        <taxon>Hexapoda</taxon>
        <taxon>Insecta</taxon>
        <taxon>Pterygota</taxon>
        <taxon>Neoptera</taxon>
        <taxon>Paraneoptera</taxon>
        <taxon>Hemiptera</taxon>
        <taxon>Auchenorrhyncha</taxon>
        <taxon>Membracoidea</taxon>
        <taxon>Cicadellidae</taxon>
        <taxon>Cicadellinae</taxon>
        <taxon>Proconiini</taxon>
        <taxon>Cuerna</taxon>
    </lineage>
</organism>
<dbReference type="InterPro" id="IPR053164">
    <property type="entry name" value="IS1016-like_transposase"/>
</dbReference>